<dbReference type="RefSeq" id="WP_204087600.1">
    <property type="nucleotide sequence ID" value="NZ_CP137757.1"/>
</dbReference>
<evidence type="ECO:0000313" key="2">
    <source>
        <dbReference type="EMBL" id="WPF24801.1"/>
    </source>
</evidence>
<evidence type="ECO:0000256" key="1">
    <source>
        <dbReference type="SAM" id="Phobius"/>
    </source>
</evidence>
<dbReference type="EMBL" id="CP137757">
    <property type="protein sequence ID" value="WPF24801.1"/>
    <property type="molecule type" value="Genomic_DNA"/>
</dbReference>
<sequence>MPISSTDSESSSPSGGQPRPPVVTAARWVFIIAAVLMVLAGLILASAHYTGHEDSDFIHAWERNMRIVGIANVLLGCAIGFAVAPMSAGNRRARVVLIALTAGGIALNIMAFVIHVGGFVLALIAVLLAIAVMCMVQPSARSYFGVRSLWQ</sequence>
<gene>
    <name evidence="2" type="ORF">Q0N40_09810</name>
</gene>
<reference evidence="2 3" key="1">
    <citation type="submission" date="2023-10" db="EMBL/GenBank/DDBJ databases">
        <title>complete genome sequence of Corynebacterium pseudokroppenstedtii P15-C1.</title>
        <authorList>
            <person name="Bruggemann H."/>
            <person name="Poehlein A."/>
        </authorList>
    </citation>
    <scope>NUCLEOTIDE SEQUENCE [LARGE SCALE GENOMIC DNA]</scope>
    <source>
        <strain evidence="2 3">P15_C1</strain>
    </source>
</reference>
<accession>A0AAU0PZZ9</accession>
<keyword evidence="1" id="KW-1133">Transmembrane helix</keyword>
<feature type="transmembrane region" description="Helical" evidence="1">
    <location>
        <begin position="95"/>
        <end position="114"/>
    </location>
</feature>
<dbReference type="Proteomes" id="UP001174314">
    <property type="component" value="Chromosome"/>
</dbReference>
<keyword evidence="1" id="KW-0812">Transmembrane</keyword>
<keyword evidence="1" id="KW-0472">Membrane</keyword>
<feature type="transmembrane region" description="Helical" evidence="1">
    <location>
        <begin position="28"/>
        <end position="47"/>
    </location>
</feature>
<feature type="transmembrane region" description="Helical" evidence="1">
    <location>
        <begin position="67"/>
        <end position="88"/>
    </location>
</feature>
<name>A0AAU0PZZ9_9CORY</name>
<keyword evidence="3" id="KW-1185">Reference proteome</keyword>
<dbReference type="KEGG" id="cpsk:Q0N40_09810"/>
<feature type="transmembrane region" description="Helical" evidence="1">
    <location>
        <begin position="120"/>
        <end position="140"/>
    </location>
</feature>
<evidence type="ECO:0000313" key="3">
    <source>
        <dbReference type="Proteomes" id="UP001174314"/>
    </source>
</evidence>
<organism evidence="2 3">
    <name type="scientific">Corynebacterium pseudokroppenstedtii</name>
    <dbReference type="NCBI Taxonomy" id="2804917"/>
    <lineage>
        <taxon>Bacteria</taxon>
        <taxon>Bacillati</taxon>
        <taxon>Actinomycetota</taxon>
        <taxon>Actinomycetes</taxon>
        <taxon>Mycobacteriales</taxon>
        <taxon>Corynebacteriaceae</taxon>
        <taxon>Corynebacterium</taxon>
    </lineage>
</organism>
<protein>
    <submittedName>
        <fullName evidence="2">Uncharacterized protein</fullName>
    </submittedName>
</protein>
<proteinExistence type="predicted"/>
<dbReference type="AlphaFoldDB" id="A0AAU0PZZ9"/>